<name>A0A8T4IDU9_9SPHN</name>
<dbReference type="EMBL" id="JAGRQC010000002">
    <property type="protein sequence ID" value="MBR0552740.1"/>
    <property type="molecule type" value="Genomic_DNA"/>
</dbReference>
<proteinExistence type="predicted"/>
<keyword evidence="1" id="KW-0808">Transferase</keyword>
<accession>A0A8T4IDU9</accession>
<sequence>MTIFGDSRIRAVRHIDLDSLHPLIERAFRGETSRASWSYEVALAEGERISRAALLAILADPRQCLLGAFADDAPIGCVRIAYEPETVCELSLLTVEPDRQTAGLGKRLITAAERVAIERFRAQWMEIAVIVQQPRLISFYQRRGFGFTGRTKPYPVALDRPLHFAIMRKRLQDRAT</sequence>
<dbReference type="InterPro" id="IPR000182">
    <property type="entry name" value="GNAT_dom"/>
</dbReference>
<dbReference type="InterPro" id="IPR050832">
    <property type="entry name" value="Bact_Acetyltransf"/>
</dbReference>
<gene>
    <name evidence="4" type="ORF">J7S20_09510</name>
</gene>
<evidence type="ECO:0000313" key="4">
    <source>
        <dbReference type="EMBL" id="MBR0552740.1"/>
    </source>
</evidence>
<protein>
    <submittedName>
        <fullName evidence="4">GNAT family N-acetyltransferase</fullName>
    </submittedName>
</protein>
<dbReference type="RefSeq" id="WP_133494258.1">
    <property type="nucleotide sequence ID" value="NZ_JAGRQC010000002.1"/>
</dbReference>
<feature type="domain" description="N-acetyltransferase" evidence="3">
    <location>
        <begin position="7"/>
        <end position="172"/>
    </location>
</feature>
<dbReference type="PANTHER" id="PTHR43877">
    <property type="entry name" value="AMINOALKYLPHOSPHONATE N-ACETYLTRANSFERASE-RELATED-RELATED"/>
    <property type="match status" value="1"/>
</dbReference>
<comment type="caution">
    <text evidence="4">The sequence shown here is derived from an EMBL/GenBank/DDBJ whole genome shotgun (WGS) entry which is preliminary data.</text>
</comment>
<evidence type="ECO:0000259" key="3">
    <source>
        <dbReference type="PROSITE" id="PS51186"/>
    </source>
</evidence>
<dbReference type="SUPFAM" id="SSF55729">
    <property type="entry name" value="Acyl-CoA N-acyltransferases (Nat)"/>
    <property type="match status" value="1"/>
</dbReference>
<evidence type="ECO:0000256" key="2">
    <source>
        <dbReference type="ARBA" id="ARBA00023315"/>
    </source>
</evidence>
<dbReference type="PROSITE" id="PS51186">
    <property type="entry name" value="GNAT"/>
    <property type="match status" value="1"/>
</dbReference>
<dbReference type="InterPro" id="IPR016181">
    <property type="entry name" value="Acyl_CoA_acyltransferase"/>
</dbReference>
<dbReference type="AlphaFoldDB" id="A0A8T4IDU9"/>
<dbReference type="PANTHER" id="PTHR43877:SF2">
    <property type="entry name" value="AMINOALKYLPHOSPHONATE N-ACETYLTRANSFERASE-RELATED"/>
    <property type="match status" value="1"/>
</dbReference>
<organism evidence="4 5">
    <name type="scientific">Stakelama marina</name>
    <dbReference type="NCBI Taxonomy" id="2826939"/>
    <lineage>
        <taxon>Bacteria</taxon>
        <taxon>Pseudomonadati</taxon>
        <taxon>Pseudomonadota</taxon>
        <taxon>Alphaproteobacteria</taxon>
        <taxon>Sphingomonadales</taxon>
        <taxon>Sphingomonadaceae</taxon>
        <taxon>Stakelama</taxon>
    </lineage>
</organism>
<dbReference type="Proteomes" id="UP000676996">
    <property type="component" value="Unassembled WGS sequence"/>
</dbReference>
<dbReference type="GO" id="GO:0016747">
    <property type="term" value="F:acyltransferase activity, transferring groups other than amino-acyl groups"/>
    <property type="evidence" value="ECO:0007669"/>
    <property type="project" value="InterPro"/>
</dbReference>
<dbReference type="CDD" id="cd04301">
    <property type="entry name" value="NAT_SF"/>
    <property type="match status" value="1"/>
</dbReference>
<reference evidence="4" key="1">
    <citation type="submission" date="2021-04" db="EMBL/GenBank/DDBJ databases">
        <title>Ouciella asimina sp. nov., isolated from the surface seawater in the hydrothermal field of Okinawa Trough.</title>
        <authorList>
            <person name="Shuang W."/>
        </authorList>
    </citation>
    <scope>NUCLEOTIDE SEQUENCE</scope>
    <source>
        <strain evidence="4">LXI357</strain>
    </source>
</reference>
<evidence type="ECO:0000256" key="1">
    <source>
        <dbReference type="ARBA" id="ARBA00022679"/>
    </source>
</evidence>
<dbReference type="Pfam" id="PF00583">
    <property type="entry name" value="Acetyltransf_1"/>
    <property type="match status" value="1"/>
</dbReference>
<keyword evidence="5" id="KW-1185">Reference proteome</keyword>
<dbReference type="Gene3D" id="3.40.630.30">
    <property type="match status" value="1"/>
</dbReference>
<evidence type="ECO:0000313" key="5">
    <source>
        <dbReference type="Proteomes" id="UP000676996"/>
    </source>
</evidence>
<keyword evidence="2" id="KW-0012">Acyltransferase</keyword>